<dbReference type="AlphaFoldDB" id="A0AAD4GAM2"/>
<dbReference type="Proteomes" id="UP001194468">
    <property type="component" value="Unassembled WGS sequence"/>
</dbReference>
<keyword evidence="3" id="KW-1185">Reference proteome</keyword>
<comment type="caution">
    <text evidence="2">The sequence shown here is derived from an EMBL/GenBank/DDBJ whole genome shotgun (WGS) entry which is preliminary data.</text>
</comment>
<sequence length="324" mass="36005">MRPMLVPQRLANGKPSTRPLKNVLVYFEDGGSDDESADPPNARSSKSGKANRTGTKAPTSGANVAEKDKTPHEENVEQLQKQYLCKIHTKPGDDATPVYCYPGPNETCLVLTISQISFWGREIPLAWDRTIQACFTHSILDLALGDIPTHQPLLSLSYHHGEAHSKGWVFHPKGEMVISNHPLCSPPMYHKLQLICQLHSTGGPNSSCSTSPTFSNATTPTDAMFLCSIDNIPLARIPSIFTWLKSLDDHKERGKDEISFTQFAHIFKQEGFFRLSQLSGEFMSRDELQGMLNVPRGIALLIMQYAKQDLQKLALETLRDTSTS</sequence>
<reference evidence="2" key="2">
    <citation type="journal article" date="2020" name="Nat. Commun.">
        <title>Large-scale genome sequencing of mycorrhizal fungi provides insights into the early evolution of symbiotic traits.</title>
        <authorList>
            <person name="Miyauchi S."/>
            <person name="Kiss E."/>
            <person name="Kuo A."/>
            <person name="Drula E."/>
            <person name="Kohler A."/>
            <person name="Sanchez-Garcia M."/>
            <person name="Morin E."/>
            <person name="Andreopoulos B."/>
            <person name="Barry K.W."/>
            <person name="Bonito G."/>
            <person name="Buee M."/>
            <person name="Carver A."/>
            <person name="Chen C."/>
            <person name="Cichocki N."/>
            <person name="Clum A."/>
            <person name="Culley D."/>
            <person name="Crous P.W."/>
            <person name="Fauchery L."/>
            <person name="Girlanda M."/>
            <person name="Hayes R.D."/>
            <person name="Keri Z."/>
            <person name="LaButti K."/>
            <person name="Lipzen A."/>
            <person name="Lombard V."/>
            <person name="Magnuson J."/>
            <person name="Maillard F."/>
            <person name="Murat C."/>
            <person name="Nolan M."/>
            <person name="Ohm R.A."/>
            <person name="Pangilinan J."/>
            <person name="Pereira M.F."/>
            <person name="Perotto S."/>
            <person name="Peter M."/>
            <person name="Pfister S."/>
            <person name="Riley R."/>
            <person name="Sitrit Y."/>
            <person name="Stielow J.B."/>
            <person name="Szollosi G."/>
            <person name="Zifcakova L."/>
            <person name="Stursova M."/>
            <person name="Spatafora J.W."/>
            <person name="Tedersoo L."/>
            <person name="Vaario L.M."/>
            <person name="Yamada A."/>
            <person name="Yan M."/>
            <person name="Wang P."/>
            <person name="Xu J."/>
            <person name="Bruns T."/>
            <person name="Baldrian P."/>
            <person name="Vilgalys R."/>
            <person name="Dunand C."/>
            <person name="Henrissat B."/>
            <person name="Grigoriev I.V."/>
            <person name="Hibbett D."/>
            <person name="Nagy L.G."/>
            <person name="Martin F.M."/>
        </authorList>
    </citation>
    <scope>NUCLEOTIDE SEQUENCE</scope>
    <source>
        <strain evidence="2">BED1</strain>
    </source>
</reference>
<accession>A0AAD4GAM2</accession>
<feature type="region of interest" description="Disordered" evidence="1">
    <location>
        <begin position="1"/>
        <end position="73"/>
    </location>
</feature>
<organism evidence="2 3">
    <name type="scientific">Boletus edulis BED1</name>
    <dbReference type="NCBI Taxonomy" id="1328754"/>
    <lineage>
        <taxon>Eukaryota</taxon>
        <taxon>Fungi</taxon>
        <taxon>Dikarya</taxon>
        <taxon>Basidiomycota</taxon>
        <taxon>Agaricomycotina</taxon>
        <taxon>Agaricomycetes</taxon>
        <taxon>Agaricomycetidae</taxon>
        <taxon>Boletales</taxon>
        <taxon>Boletineae</taxon>
        <taxon>Boletaceae</taxon>
        <taxon>Boletoideae</taxon>
        <taxon>Boletus</taxon>
    </lineage>
</organism>
<protein>
    <submittedName>
        <fullName evidence="2">Uncharacterized protein</fullName>
    </submittedName>
</protein>
<evidence type="ECO:0000256" key="1">
    <source>
        <dbReference type="SAM" id="MobiDB-lite"/>
    </source>
</evidence>
<proteinExistence type="predicted"/>
<dbReference type="EMBL" id="WHUW01000035">
    <property type="protein sequence ID" value="KAF8433193.1"/>
    <property type="molecule type" value="Genomic_DNA"/>
</dbReference>
<evidence type="ECO:0000313" key="3">
    <source>
        <dbReference type="Proteomes" id="UP001194468"/>
    </source>
</evidence>
<gene>
    <name evidence="2" type="ORF">L210DRAFT_3649851</name>
</gene>
<name>A0AAD4GAM2_BOLED</name>
<evidence type="ECO:0000313" key="2">
    <source>
        <dbReference type="EMBL" id="KAF8433193.1"/>
    </source>
</evidence>
<feature type="compositionally biased region" description="Polar residues" evidence="1">
    <location>
        <begin position="42"/>
        <end position="62"/>
    </location>
</feature>
<reference evidence="2" key="1">
    <citation type="submission" date="2019-10" db="EMBL/GenBank/DDBJ databases">
        <authorList>
            <consortium name="DOE Joint Genome Institute"/>
            <person name="Kuo A."/>
            <person name="Miyauchi S."/>
            <person name="Kiss E."/>
            <person name="Drula E."/>
            <person name="Kohler A."/>
            <person name="Sanchez-Garcia M."/>
            <person name="Andreopoulos B."/>
            <person name="Barry K.W."/>
            <person name="Bonito G."/>
            <person name="Buee M."/>
            <person name="Carver A."/>
            <person name="Chen C."/>
            <person name="Cichocki N."/>
            <person name="Clum A."/>
            <person name="Culley D."/>
            <person name="Crous P.W."/>
            <person name="Fauchery L."/>
            <person name="Girlanda M."/>
            <person name="Hayes R."/>
            <person name="Keri Z."/>
            <person name="LaButti K."/>
            <person name="Lipzen A."/>
            <person name="Lombard V."/>
            <person name="Magnuson J."/>
            <person name="Maillard F."/>
            <person name="Morin E."/>
            <person name="Murat C."/>
            <person name="Nolan M."/>
            <person name="Ohm R."/>
            <person name="Pangilinan J."/>
            <person name="Pereira M."/>
            <person name="Perotto S."/>
            <person name="Peter M."/>
            <person name="Riley R."/>
            <person name="Sitrit Y."/>
            <person name="Stielow B."/>
            <person name="Szollosi G."/>
            <person name="Zifcakova L."/>
            <person name="Stursova M."/>
            <person name="Spatafora J.W."/>
            <person name="Tedersoo L."/>
            <person name="Vaario L.-M."/>
            <person name="Yamada A."/>
            <person name="Yan M."/>
            <person name="Wang P."/>
            <person name="Xu J."/>
            <person name="Bruns T."/>
            <person name="Baldrian P."/>
            <person name="Vilgalys R."/>
            <person name="Henrissat B."/>
            <person name="Grigoriev I.V."/>
            <person name="Hibbett D."/>
            <person name="Nagy L.G."/>
            <person name="Martin F.M."/>
        </authorList>
    </citation>
    <scope>NUCLEOTIDE SEQUENCE</scope>
    <source>
        <strain evidence="2">BED1</strain>
    </source>
</reference>